<dbReference type="SUPFAM" id="SSF52540">
    <property type="entry name" value="P-loop containing nucleoside triphosphate hydrolases"/>
    <property type="match status" value="1"/>
</dbReference>
<dbReference type="Proteomes" id="UP000244880">
    <property type="component" value="Unassembled WGS sequence"/>
</dbReference>
<organism evidence="1 2">
    <name type="scientific">Ascidiaceihabitans donghaensis</name>
    <dbReference type="NCBI Taxonomy" id="1510460"/>
    <lineage>
        <taxon>Bacteria</taxon>
        <taxon>Pseudomonadati</taxon>
        <taxon>Pseudomonadota</taxon>
        <taxon>Alphaproteobacteria</taxon>
        <taxon>Rhodobacterales</taxon>
        <taxon>Paracoccaceae</taxon>
        <taxon>Ascidiaceihabitans</taxon>
    </lineage>
</organism>
<name>A0A2R8BHY5_9RHOB</name>
<dbReference type="RefSeq" id="WP_108829609.1">
    <property type="nucleotide sequence ID" value="NZ_OMOR01000001.1"/>
</dbReference>
<sequence length="246" mass="28021">MAEVQNRFVILSAARSGSTAFTTTLGAHPKVYCHGSPFFSSPRWKSALHKEAEDVVDLGKRETDPVGLVYDILNFTPGPPNVGCKLWHNADKGPTAAIEALAADETIKKVILNRENLLAAHSSGVVMQMRRQQPELFEDPETKPKLNFDKTAFLRFANRRMKWFEDYRTMSKGDVIEIPYINLMTDGIDAMRPFLKLHPYRLRQRTEKVGSGDIIGRYDAEYHPEIRAALDELGHPEWNREDHRTD</sequence>
<dbReference type="OrthoDB" id="7845842at2"/>
<protein>
    <recommendedName>
        <fullName evidence="3">Trehalose 2-sulfotransferase</fullName>
    </recommendedName>
</protein>
<keyword evidence="2" id="KW-1185">Reference proteome</keyword>
<evidence type="ECO:0000313" key="2">
    <source>
        <dbReference type="Proteomes" id="UP000244880"/>
    </source>
</evidence>
<dbReference type="InterPro" id="IPR027417">
    <property type="entry name" value="P-loop_NTPase"/>
</dbReference>
<proteinExistence type="predicted"/>
<evidence type="ECO:0008006" key="3">
    <source>
        <dbReference type="Google" id="ProtNLM"/>
    </source>
</evidence>
<dbReference type="Gene3D" id="3.40.50.300">
    <property type="entry name" value="P-loop containing nucleotide triphosphate hydrolases"/>
    <property type="match status" value="1"/>
</dbReference>
<dbReference type="EMBL" id="OMOR01000001">
    <property type="protein sequence ID" value="SPH22692.1"/>
    <property type="molecule type" value="Genomic_DNA"/>
</dbReference>
<dbReference type="AlphaFoldDB" id="A0A2R8BHY5"/>
<gene>
    <name evidence="1" type="ORF">ASD8599_03437</name>
</gene>
<accession>A0A2R8BHY5</accession>
<evidence type="ECO:0000313" key="1">
    <source>
        <dbReference type="EMBL" id="SPH22692.1"/>
    </source>
</evidence>
<reference evidence="1 2" key="1">
    <citation type="submission" date="2018-03" db="EMBL/GenBank/DDBJ databases">
        <authorList>
            <person name="Keele B.F."/>
        </authorList>
    </citation>
    <scope>NUCLEOTIDE SEQUENCE [LARGE SCALE GENOMIC DNA]</scope>
    <source>
        <strain evidence="1 2">CECT 8599</strain>
    </source>
</reference>